<dbReference type="SMART" id="SM00567">
    <property type="entry name" value="EZ_HEAT"/>
    <property type="match status" value="4"/>
</dbReference>
<dbReference type="EMBL" id="JBHTJZ010000058">
    <property type="protein sequence ID" value="MFD0961583.1"/>
    <property type="molecule type" value="Genomic_DNA"/>
</dbReference>
<dbReference type="SUPFAM" id="SSF48371">
    <property type="entry name" value="ARM repeat"/>
    <property type="match status" value="1"/>
</dbReference>
<dbReference type="Pfam" id="PF13646">
    <property type="entry name" value="HEAT_2"/>
    <property type="match status" value="1"/>
</dbReference>
<gene>
    <name evidence="2" type="ORF">ACFQ2I_19730</name>
</gene>
<dbReference type="InterPro" id="IPR011989">
    <property type="entry name" value="ARM-like"/>
</dbReference>
<evidence type="ECO:0000313" key="2">
    <source>
        <dbReference type="EMBL" id="MFD0961583.1"/>
    </source>
</evidence>
<dbReference type="PROSITE" id="PS50077">
    <property type="entry name" value="HEAT_REPEAT"/>
    <property type="match status" value="1"/>
</dbReference>
<sequence>MNQNLPKLLTDDQMQTFIKDGVLRLKTDFSNEFHARLLEQLNEVFENEGNPGNNVLPRIRELRKVFEHPVITGALTSVLGPNYLMHTHRHCHYNALPKAGAWHKDSYWGFERMNNHHPWWAMIMYFPQDTPIELGPTGVMPGSHNYKTRTFVQDDTEEELTANGEAGTFVLIHFDIWHRSTSNLTSQPRYMLKFEFMRTEAPSEPSWDYKDSKWRMPATSVANSVQSSAMWEDTWNWLRGEIGSLYGTETVNEEKIVQLASQLAEDDEPVALHAAYELVRYGDAGKNVLLEALRSDNKWTSMCAAYGLTACGQHAAEGLGLVLNDSRKRQVKHAVFALGELQHHAARLVPQIISLLDGGDVKVRRTIADALGMIGEPAKEIVEGLIACLKDEDEQVRFTAALSLLRLREAAAPAIPYLEEALEDDNRYVRGHAVEALRYINTEEAREVLINELIQSRWCSITTKTSTF</sequence>
<accession>A0ABW3HVN8</accession>
<dbReference type="RefSeq" id="WP_377567294.1">
    <property type="nucleotide sequence ID" value="NZ_JBHTJZ010000058.1"/>
</dbReference>
<keyword evidence="3" id="KW-1185">Reference proteome</keyword>
<dbReference type="Gene3D" id="1.25.10.10">
    <property type="entry name" value="Leucine-rich Repeat Variant"/>
    <property type="match status" value="1"/>
</dbReference>
<reference evidence="3" key="1">
    <citation type="journal article" date="2019" name="Int. J. Syst. Evol. Microbiol.">
        <title>The Global Catalogue of Microorganisms (GCM) 10K type strain sequencing project: providing services to taxonomists for standard genome sequencing and annotation.</title>
        <authorList>
            <consortium name="The Broad Institute Genomics Platform"/>
            <consortium name="The Broad Institute Genome Sequencing Center for Infectious Disease"/>
            <person name="Wu L."/>
            <person name="Ma J."/>
        </authorList>
    </citation>
    <scope>NUCLEOTIDE SEQUENCE [LARGE SCALE GENOMIC DNA]</scope>
    <source>
        <strain evidence="3">CCUG 59129</strain>
    </source>
</reference>
<dbReference type="InterPro" id="IPR016024">
    <property type="entry name" value="ARM-type_fold"/>
</dbReference>
<dbReference type="Pfam" id="PF05721">
    <property type="entry name" value="PhyH"/>
    <property type="match status" value="1"/>
</dbReference>
<organism evidence="2 3">
    <name type="scientific">Paenibacillus chungangensis</name>
    <dbReference type="NCBI Taxonomy" id="696535"/>
    <lineage>
        <taxon>Bacteria</taxon>
        <taxon>Bacillati</taxon>
        <taxon>Bacillota</taxon>
        <taxon>Bacilli</taxon>
        <taxon>Bacillales</taxon>
        <taxon>Paenibacillaceae</taxon>
        <taxon>Paenibacillus</taxon>
    </lineage>
</organism>
<proteinExistence type="predicted"/>
<protein>
    <submittedName>
        <fullName evidence="2">HEAT repeat domain-containing protein</fullName>
    </submittedName>
</protein>
<dbReference type="Proteomes" id="UP001596989">
    <property type="component" value="Unassembled WGS sequence"/>
</dbReference>
<comment type="function">
    <text evidence="1">Catalyzes the hydroxylation of the N(6)-(4-aminobutyl)-L-lysine intermediate produced by deoxyhypusine synthase/DHPS on a critical lysine of the eukaryotic translation initiation factor 5A/eIF-5A. This is the second step of the post-translational modification of that lysine into an unusual amino acid residue named hypusine. Hypusination is unique to mature eIF-5A factor and is essential for its function.</text>
</comment>
<dbReference type="PANTHER" id="PTHR12697">
    <property type="entry name" value="PBS LYASE HEAT-LIKE PROTEIN"/>
    <property type="match status" value="1"/>
</dbReference>
<evidence type="ECO:0000256" key="1">
    <source>
        <dbReference type="ARBA" id="ARBA00045876"/>
    </source>
</evidence>
<dbReference type="Gene3D" id="2.60.120.620">
    <property type="entry name" value="q2cbj1_9rhob like domain"/>
    <property type="match status" value="1"/>
</dbReference>
<name>A0ABW3HVN8_9BACL</name>
<comment type="caution">
    <text evidence="2">The sequence shown here is derived from an EMBL/GenBank/DDBJ whole genome shotgun (WGS) entry which is preliminary data.</text>
</comment>
<dbReference type="InterPro" id="IPR004155">
    <property type="entry name" value="PBS_lyase_HEAT"/>
</dbReference>
<dbReference type="SUPFAM" id="SSF51197">
    <property type="entry name" value="Clavaminate synthase-like"/>
    <property type="match status" value="1"/>
</dbReference>
<dbReference type="InterPro" id="IPR008775">
    <property type="entry name" value="Phytyl_CoA_dOase-like"/>
</dbReference>
<evidence type="ECO:0000313" key="3">
    <source>
        <dbReference type="Proteomes" id="UP001596989"/>
    </source>
</evidence>
<dbReference type="PANTHER" id="PTHR12697:SF5">
    <property type="entry name" value="DEOXYHYPUSINE HYDROXYLASE"/>
    <property type="match status" value="1"/>
</dbReference>
<dbReference type="InterPro" id="IPR021133">
    <property type="entry name" value="HEAT_type_2"/>
</dbReference>